<dbReference type="InterPro" id="IPR033879">
    <property type="entry name" value="UPP_Pase"/>
</dbReference>
<dbReference type="PANTHER" id="PTHR14969:SF13">
    <property type="entry name" value="AT30094P"/>
    <property type="match status" value="1"/>
</dbReference>
<gene>
    <name evidence="3" type="ORF">A8E72_18700</name>
</gene>
<evidence type="ECO:0000259" key="2">
    <source>
        <dbReference type="SMART" id="SM00014"/>
    </source>
</evidence>
<comment type="caution">
    <text evidence="3">The sequence shown here is derived from an EMBL/GenBank/DDBJ whole genome shotgun (WGS) entry which is preliminary data.</text>
</comment>
<dbReference type="GO" id="GO:0050380">
    <property type="term" value="F:undecaprenyl-diphosphatase activity"/>
    <property type="evidence" value="ECO:0007669"/>
    <property type="project" value="InterPro"/>
</dbReference>
<feature type="transmembrane region" description="Helical" evidence="1">
    <location>
        <begin position="62"/>
        <end position="82"/>
    </location>
</feature>
<evidence type="ECO:0000256" key="1">
    <source>
        <dbReference type="SAM" id="Phobius"/>
    </source>
</evidence>
<keyword evidence="1" id="KW-0812">Transmembrane</keyword>
<proteinExistence type="predicted"/>
<feature type="transmembrane region" description="Helical" evidence="1">
    <location>
        <begin position="102"/>
        <end position="121"/>
    </location>
</feature>
<evidence type="ECO:0000313" key="4">
    <source>
        <dbReference type="Proteomes" id="UP000188543"/>
    </source>
</evidence>
<feature type="transmembrane region" description="Helical" evidence="1">
    <location>
        <begin position="24"/>
        <end position="50"/>
    </location>
</feature>
<dbReference type="InterPro" id="IPR036938">
    <property type="entry name" value="PAP2/HPO_sf"/>
</dbReference>
<feature type="transmembrane region" description="Helical" evidence="1">
    <location>
        <begin position="128"/>
        <end position="146"/>
    </location>
</feature>
<dbReference type="PANTHER" id="PTHR14969">
    <property type="entry name" value="SPHINGOSINE-1-PHOSPHATE PHOSPHOHYDROLASE"/>
    <property type="match status" value="1"/>
</dbReference>
<feature type="transmembrane region" description="Helical" evidence="1">
    <location>
        <begin position="152"/>
        <end position="170"/>
    </location>
</feature>
<evidence type="ECO:0000313" key="3">
    <source>
        <dbReference type="EMBL" id="ONU83846.1"/>
    </source>
</evidence>
<dbReference type="SMART" id="SM00014">
    <property type="entry name" value="acidPPc"/>
    <property type="match status" value="1"/>
</dbReference>
<name>A0A1V2W1N8_9BURK</name>
<accession>A0A1V2W1N8</accession>
<dbReference type="Gene3D" id="1.20.144.10">
    <property type="entry name" value="Phosphatidic acid phosphatase type 2/haloperoxidase"/>
    <property type="match status" value="1"/>
</dbReference>
<feature type="domain" description="Phosphatidic acid phosphatase type 2/haloperoxidase" evidence="2">
    <location>
        <begin position="59"/>
        <end position="167"/>
    </location>
</feature>
<keyword evidence="1" id="KW-0472">Membrane</keyword>
<dbReference type="CDD" id="cd03385">
    <property type="entry name" value="PAP2_BcrC_like"/>
    <property type="match status" value="1"/>
</dbReference>
<dbReference type="AlphaFoldDB" id="A0A1V2W1N8"/>
<dbReference type="OrthoDB" id="9801622at2"/>
<reference evidence="3 4" key="1">
    <citation type="submission" date="2016-08" db="EMBL/GenBank/DDBJ databases">
        <authorList>
            <person name="Seilhamer J.J."/>
        </authorList>
    </citation>
    <scope>NUCLEOTIDE SEQUENCE [LARGE SCALE GENOMIC DNA]</scope>
    <source>
        <strain evidence="3 4">VC14762</strain>
    </source>
</reference>
<sequence length="200" mass="21955">METLEALNQTIFLVLNATPATPHWLIGMGVIIANYAIWAAPVILVCLWLAGGDERREMALRACFVGFLALGINQLIGMVWYHPRPFAIGIGHAFLAHAPDSSFPSDHATLLSAISFTLFYAGKRRLGLLALIVDIAVAWARLFVGVHFPFDMIGAAIVAWIAYMLGSPFWRVGGRVVTGASIALYRKVLAMPIGRRWLRP</sequence>
<organism evidence="3 4">
    <name type="scientific">Burkholderia cenocepacia</name>
    <dbReference type="NCBI Taxonomy" id="95486"/>
    <lineage>
        <taxon>Bacteria</taxon>
        <taxon>Pseudomonadati</taxon>
        <taxon>Pseudomonadota</taxon>
        <taxon>Betaproteobacteria</taxon>
        <taxon>Burkholderiales</taxon>
        <taxon>Burkholderiaceae</taxon>
        <taxon>Burkholderia</taxon>
        <taxon>Burkholderia cepacia complex</taxon>
    </lineage>
</organism>
<dbReference type="EMBL" id="MUTJ01000057">
    <property type="protein sequence ID" value="ONU83846.1"/>
    <property type="molecule type" value="Genomic_DNA"/>
</dbReference>
<dbReference type="GO" id="GO:0005886">
    <property type="term" value="C:plasma membrane"/>
    <property type="evidence" value="ECO:0007669"/>
    <property type="project" value="InterPro"/>
</dbReference>
<protein>
    <submittedName>
        <fullName evidence="3">Undecaprenyl-diphosphatase</fullName>
    </submittedName>
</protein>
<dbReference type="SUPFAM" id="SSF48317">
    <property type="entry name" value="Acid phosphatase/Vanadium-dependent haloperoxidase"/>
    <property type="match status" value="1"/>
</dbReference>
<dbReference type="Pfam" id="PF01569">
    <property type="entry name" value="PAP2"/>
    <property type="match status" value="1"/>
</dbReference>
<dbReference type="InterPro" id="IPR000326">
    <property type="entry name" value="PAP2/HPO"/>
</dbReference>
<dbReference type="RefSeq" id="WP_027813550.1">
    <property type="nucleotide sequence ID" value="NZ_CADETL010000036.1"/>
</dbReference>
<keyword evidence="1" id="KW-1133">Transmembrane helix</keyword>
<dbReference type="Proteomes" id="UP000188543">
    <property type="component" value="Unassembled WGS sequence"/>
</dbReference>